<evidence type="ECO:0000313" key="2">
    <source>
        <dbReference type="Proteomes" id="UP000652761"/>
    </source>
</evidence>
<dbReference type="AlphaFoldDB" id="A0A843U1K1"/>
<sequence>MEGRRVVITFGHLSSQARNRNTSKRLRSFFSLAGRREESRSPTIDCCARLRHRRDQNTSLGTGKALAITSHSFHFLVSLISLGQPGQREVNEQERGSTSKRPMRHVGAHLMFGEPPEFQPLRGTEQNVHSYILNARYINHIHAGLEHPREEETAPTQSFFPATFCFNLCRQPFLWSTKGDYEVQEEEQVKDGNVS</sequence>
<reference evidence="1" key="1">
    <citation type="submission" date="2017-07" db="EMBL/GenBank/DDBJ databases">
        <title>Taro Niue Genome Assembly and Annotation.</title>
        <authorList>
            <person name="Atibalentja N."/>
            <person name="Keating K."/>
            <person name="Fields C.J."/>
        </authorList>
    </citation>
    <scope>NUCLEOTIDE SEQUENCE</scope>
    <source>
        <strain evidence="1">Niue_2</strain>
        <tissue evidence="1">Leaf</tissue>
    </source>
</reference>
<gene>
    <name evidence="1" type="ORF">Taro_009916</name>
</gene>
<accession>A0A843U1K1</accession>
<comment type="caution">
    <text evidence="1">The sequence shown here is derived from an EMBL/GenBank/DDBJ whole genome shotgun (WGS) entry which is preliminary data.</text>
</comment>
<dbReference type="Proteomes" id="UP000652761">
    <property type="component" value="Unassembled WGS sequence"/>
</dbReference>
<keyword evidence="2" id="KW-1185">Reference proteome</keyword>
<evidence type="ECO:0000313" key="1">
    <source>
        <dbReference type="EMBL" id="MQL77508.1"/>
    </source>
</evidence>
<protein>
    <submittedName>
        <fullName evidence="1">Uncharacterized protein</fullName>
    </submittedName>
</protein>
<name>A0A843U1K1_COLES</name>
<dbReference type="EMBL" id="NMUH01000352">
    <property type="protein sequence ID" value="MQL77508.1"/>
    <property type="molecule type" value="Genomic_DNA"/>
</dbReference>
<proteinExistence type="predicted"/>
<organism evidence="1 2">
    <name type="scientific">Colocasia esculenta</name>
    <name type="common">Wild taro</name>
    <name type="synonym">Arum esculentum</name>
    <dbReference type="NCBI Taxonomy" id="4460"/>
    <lineage>
        <taxon>Eukaryota</taxon>
        <taxon>Viridiplantae</taxon>
        <taxon>Streptophyta</taxon>
        <taxon>Embryophyta</taxon>
        <taxon>Tracheophyta</taxon>
        <taxon>Spermatophyta</taxon>
        <taxon>Magnoliopsida</taxon>
        <taxon>Liliopsida</taxon>
        <taxon>Araceae</taxon>
        <taxon>Aroideae</taxon>
        <taxon>Colocasieae</taxon>
        <taxon>Colocasia</taxon>
    </lineage>
</organism>